<feature type="transmembrane region" description="Helical" evidence="6">
    <location>
        <begin position="295"/>
        <end position="316"/>
    </location>
</feature>
<evidence type="ECO:0000256" key="5">
    <source>
        <dbReference type="SAM" id="MobiDB-lite"/>
    </source>
</evidence>
<proteinExistence type="predicted"/>
<reference evidence="7 8" key="1">
    <citation type="journal article" date="2018" name="Sci. Rep.">
        <title>Raphidocelis subcapitata (=Pseudokirchneriella subcapitata) provides an insight into genome evolution and environmental adaptations in the Sphaeropleales.</title>
        <authorList>
            <person name="Suzuki S."/>
            <person name="Yamaguchi H."/>
            <person name="Nakajima N."/>
            <person name="Kawachi M."/>
        </authorList>
    </citation>
    <scope>NUCLEOTIDE SEQUENCE [LARGE SCALE GENOMIC DNA]</scope>
    <source>
        <strain evidence="7 8">NIES-35</strain>
    </source>
</reference>
<feature type="transmembrane region" description="Helical" evidence="6">
    <location>
        <begin position="44"/>
        <end position="66"/>
    </location>
</feature>
<dbReference type="Proteomes" id="UP000247498">
    <property type="component" value="Unassembled WGS sequence"/>
</dbReference>
<feature type="transmembrane region" description="Helical" evidence="6">
    <location>
        <begin position="328"/>
        <end position="347"/>
    </location>
</feature>
<gene>
    <name evidence="7" type="ORF">Rsub_05648</name>
</gene>
<dbReference type="PANTHER" id="PTHR11040:SF205">
    <property type="entry name" value="ZINC TRANSPORTER ZUPT"/>
    <property type="match status" value="1"/>
</dbReference>
<evidence type="ECO:0000256" key="1">
    <source>
        <dbReference type="ARBA" id="ARBA00004141"/>
    </source>
</evidence>
<accession>A0A2V0P767</accession>
<evidence type="ECO:0000256" key="3">
    <source>
        <dbReference type="ARBA" id="ARBA00022989"/>
    </source>
</evidence>
<feature type="transmembrane region" description="Helical" evidence="6">
    <location>
        <begin position="359"/>
        <end position="378"/>
    </location>
</feature>
<dbReference type="OrthoDB" id="262547at2759"/>
<dbReference type="Pfam" id="PF02535">
    <property type="entry name" value="Zip"/>
    <property type="match status" value="1"/>
</dbReference>
<keyword evidence="4 6" id="KW-0472">Membrane</keyword>
<evidence type="ECO:0000313" key="7">
    <source>
        <dbReference type="EMBL" id="GBF93037.1"/>
    </source>
</evidence>
<evidence type="ECO:0000313" key="8">
    <source>
        <dbReference type="Proteomes" id="UP000247498"/>
    </source>
</evidence>
<dbReference type="EMBL" id="BDRX01000037">
    <property type="protein sequence ID" value="GBF93037.1"/>
    <property type="molecule type" value="Genomic_DNA"/>
</dbReference>
<feature type="transmembrane region" description="Helical" evidence="6">
    <location>
        <begin position="12"/>
        <end position="32"/>
    </location>
</feature>
<keyword evidence="8" id="KW-1185">Reference proteome</keyword>
<sequence length="380" mass="38523">MGVQAGNVGLAMGLSAAAGACTLLGGALVFFVRASNHRFLSVSLGLAAGVMVYVSFVEIFCVKAVTSFEEAGMTHEAATRYGTLGFFGGAALTWLLDKVADRLVDFSEQLERQRRRRTAESGSESGCQDTVVVVSDPGAPHIRAAAAAAADRAARPRAAPAGGAPAAAQPGPKDAAAPPPAALLLDASLAGPCGDEACSAAQLCAACRGVAGGEGPHADVMDILTSDPKLSKLGVLAALAVGMHNLPEGVATFIATMASPALGLVIVVAIALHNIPEGICIAMPTYYSTGSRWRAVLMCAIAGMAEPVGALVGWAVLSRAGATPLPLAVMFSIVAGMMVYISLVELLPAALKYDPSTRLAACGLYSGMAIMAISLLLFKA</sequence>
<dbReference type="STRING" id="307507.A0A2V0P767"/>
<comment type="caution">
    <text evidence="7">The sequence shown here is derived from an EMBL/GenBank/DDBJ whole genome shotgun (WGS) entry which is preliminary data.</text>
</comment>
<evidence type="ECO:0000256" key="6">
    <source>
        <dbReference type="SAM" id="Phobius"/>
    </source>
</evidence>
<feature type="region of interest" description="Disordered" evidence="5">
    <location>
        <begin position="154"/>
        <end position="177"/>
    </location>
</feature>
<dbReference type="InterPro" id="IPR003689">
    <property type="entry name" value="ZIP"/>
</dbReference>
<protein>
    <submittedName>
        <fullName evidence="7">Zinc transporter</fullName>
    </submittedName>
</protein>
<feature type="region of interest" description="Disordered" evidence="5">
    <location>
        <begin position="111"/>
        <end position="131"/>
    </location>
</feature>
<keyword evidence="3 6" id="KW-1133">Transmembrane helix</keyword>
<name>A0A2V0P767_9CHLO</name>
<feature type="transmembrane region" description="Helical" evidence="6">
    <location>
        <begin position="253"/>
        <end position="275"/>
    </location>
</feature>
<keyword evidence="2 6" id="KW-0812">Transmembrane</keyword>
<evidence type="ECO:0000256" key="2">
    <source>
        <dbReference type="ARBA" id="ARBA00022692"/>
    </source>
</evidence>
<dbReference type="GO" id="GO:0005385">
    <property type="term" value="F:zinc ion transmembrane transporter activity"/>
    <property type="evidence" value="ECO:0007669"/>
    <property type="project" value="TreeGrafter"/>
</dbReference>
<organism evidence="7 8">
    <name type="scientific">Raphidocelis subcapitata</name>
    <dbReference type="NCBI Taxonomy" id="307507"/>
    <lineage>
        <taxon>Eukaryota</taxon>
        <taxon>Viridiplantae</taxon>
        <taxon>Chlorophyta</taxon>
        <taxon>core chlorophytes</taxon>
        <taxon>Chlorophyceae</taxon>
        <taxon>CS clade</taxon>
        <taxon>Sphaeropleales</taxon>
        <taxon>Selenastraceae</taxon>
        <taxon>Raphidocelis</taxon>
    </lineage>
</organism>
<evidence type="ECO:0000256" key="4">
    <source>
        <dbReference type="ARBA" id="ARBA00023136"/>
    </source>
</evidence>
<comment type="subcellular location">
    <subcellularLocation>
        <location evidence="1">Membrane</location>
        <topology evidence="1">Multi-pass membrane protein</topology>
    </subcellularLocation>
</comment>
<dbReference type="PANTHER" id="PTHR11040">
    <property type="entry name" value="ZINC/IRON TRANSPORTER"/>
    <property type="match status" value="1"/>
</dbReference>
<dbReference type="InParanoid" id="A0A2V0P767"/>
<dbReference type="AlphaFoldDB" id="A0A2V0P767"/>
<dbReference type="GO" id="GO:0016020">
    <property type="term" value="C:membrane"/>
    <property type="evidence" value="ECO:0007669"/>
    <property type="project" value="UniProtKB-SubCell"/>
</dbReference>